<gene>
    <name evidence="2" type="ORF">SAMN05428998_11931</name>
</gene>
<dbReference type="Gene3D" id="2.60.120.10">
    <property type="entry name" value="Jelly Rolls"/>
    <property type="match status" value="1"/>
</dbReference>
<dbReference type="InterPro" id="IPR013096">
    <property type="entry name" value="Cupin_2"/>
</dbReference>
<organism evidence="2 3">
    <name type="scientific">Tistlia consotensis USBA 355</name>
    <dbReference type="NCBI Taxonomy" id="560819"/>
    <lineage>
        <taxon>Bacteria</taxon>
        <taxon>Pseudomonadati</taxon>
        <taxon>Pseudomonadota</taxon>
        <taxon>Alphaproteobacteria</taxon>
        <taxon>Rhodospirillales</taxon>
        <taxon>Rhodovibrionaceae</taxon>
        <taxon>Tistlia</taxon>
    </lineage>
</organism>
<evidence type="ECO:0000259" key="1">
    <source>
        <dbReference type="Pfam" id="PF07883"/>
    </source>
</evidence>
<dbReference type="InterPro" id="IPR014710">
    <property type="entry name" value="RmlC-like_jellyroll"/>
</dbReference>
<keyword evidence="3" id="KW-1185">Reference proteome</keyword>
<name>A0A1Y6C9T7_9PROT</name>
<proteinExistence type="predicted"/>
<dbReference type="PANTHER" id="PTHR36440:SF1">
    <property type="entry name" value="PUTATIVE (AFU_ORTHOLOGUE AFUA_8G07350)-RELATED"/>
    <property type="match status" value="1"/>
</dbReference>
<accession>A0A1Y6C9T7</accession>
<dbReference type="PANTHER" id="PTHR36440">
    <property type="entry name" value="PUTATIVE (AFU_ORTHOLOGUE AFUA_8G07350)-RELATED"/>
    <property type="match status" value="1"/>
</dbReference>
<evidence type="ECO:0000313" key="3">
    <source>
        <dbReference type="Proteomes" id="UP000192917"/>
    </source>
</evidence>
<dbReference type="EMBL" id="FWZX01000019">
    <property type="protein sequence ID" value="SMF53475.1"/>
    <property type="molecule type" value="Genomic_DNA"/>
</dbReference>
<protein>
    <submittedName>
        <fullName evidence="2">Cupin domain-containing protein</fullName>
    </submittedName>
</protein>
<dbReference type="RefSeq" id="WP_085124530.1">
    <property type="nucleotide sequence ID" value="NZ_FWZX01000019.1"/>
</dbReference>
<dbReference type="InterPro" id="IPR011051">
    <property type="entry name" value="RmlC_Cupin_sf"/>
</dbReference>
<reference evidence="2 3" key="1">
    <citation type="submission" date="2017-04" db="EMBL/GenBank/DDBJ databases">
        <authorList>
            <person name="Afonso C.L."/>
            <person name="Miller P.J."/>
            <person name="Scott M.A."/>
            <person name="Spackman E."/>
            <person name="Goraichik I."/>
            <person name="Dimitrov K.M."/>
            <person name="Suarez D.L."/>
            <person name="Swayne D.E."/>
        </authorList>
    </citation>
    <scope>NUCLEOTIDE SEQUENCE [LARGE SCALE GENOMIC DNA]</scope>
    <source>
        <strain evidence="2 3">USBA 355</strain>
    </source>
</reference>
<dbReference type="AlphaFoldDB" id="A0A1Y6C9T7"/>
<dbReference type="SUPFAM" id="SSF51182">
    <property type="entry name" value="RmlC-like cupins"/>
    <property type="match status" value="1"/>
</dbReference>
<feature type="domain" description="Cupin type-2" evidence="1">
    <location>
        <begin position="38"/>
        <end position="110"/>
    </location>
</feature>
<evidence type="ECO:0000313" key="2">
    <source>
        <dbReference type="EMBL" id="SMF53475.1"/>
    </source>
</evidence>
<sequence>MTPSITLTPASDIDTLWVIRDRVRFSGQLGGTQAVMLEVEVPPGATVPVHRHVSPELYRVLSGEVVFTTLVDGLERQMTGRAGDVLDVPSGAPHGYANNSGRPAEMLVVVDRTMAAFFRDLGTTVAAEGPPSEAELARVGEACARHGISFCATSDAPTA</sequence>
<dbReference type="STRING" id="560819.SAMN05428998_11931"/>
<dbReference type="InterPro" id="IPR053146">
    <property type="entry name" value="QDO-like"/>
</dbReference>
<dbReference type="Pfam" id="PF07883">
    <property type="entry name" value="Cupin_2"/>
    <property type="match status" value="1"/>
</dbReference>
<dbReference type="CDD" id="cd02208">
    <property type="entry name" value="cupin_RmlC-like"/>
    <property type="match status" value="1"/>
</dbReference>
<dbReference type="Proteomes" id="UP000192917">
    <property type="component" value="Unassembled WGS sequence"/>
</dbReference>